<evidence type="ECO:0000256" key="4">
    <source>
        <dbReference type="ARBA" id="ARBA00023157"/>
    </source>
</evidence>
<evidence type="ECO:0000256" key="3">
    <source>
        <dbReference type="ARBA" id="ARBA00022737"/>
    </source>
</evidence>
<gene>
    <name evidence="7" type="ORF">LAZ67_11003805</name>
</gene>
<dbReference type="InterPro" id="IPR036508">
    <property type="entry name" value="Chitin-bd_dom_sf"/>
</dbReference>
<dbReference type="EMBL" id="CP092873">
    <property type="protein sequence ID" value="UYV74525.1"/>
    <property type="molecule type" value="Genomic_DNA"/>
</dbReference>
<dbReference type="Gene3D" id="2.170.140.10">
    <property type="entry name" value="Chitin binding domain"/>
    <property type="match status" value="2"/>
</dbReference>
<accession>A0ABY6L429</accession>
<feature type="domain" description="Chitin-binding type-2" evidence="6">
    <location>
        <begin position="103"/>
        <end position="155"/>
    </location>
</feature>
<dbReference type="Pfam" id="PF01607">
    <property type="entry name" value="CBM_14"/>
    <property type="match status" value="2"/>
</dbReference>
<dbReference type="PANTHER" id="PTHR23301:SF108">
    <property type="entry name" value="OBSTRACTOR D"/>
    <property type="match status" value="1"/>
</dbReference>
<evidence type="ECO:0000256" key="2">
    <source>
        <dbReference type="ARBA" id="ARBA00022729"/>
    </source>
</evidence>
<keyword evidence="4" id="KW-1015">Disulfide bond</keyword>
<dbReference type="SUPFAM" id="SSF57625">
    <property type="entry name" value="Invertebrate chitin-binding proteins"/>
    <property type="match status" value="2"/>
</dbReference>
<dbReference type="SMART" id="SM00494">
    <property type="entry name" value="ChtBD2"/>
    <property type="match status" value="2"/>
</dbReference>
<name>A0ABY6L429_9ARAC</name>
<organism evidence="7 8">
    <name type="scientific">Cordylochernes scorpioides</name>
    <dbReference type="NCBI Taxonomy" id="51811"/>
    <lineage>
        <taxon>Eukaryota</taxon>
        <taxon>Metazoa</taxon>
        <taxon>Ecdysozoa</taxon>
        <taxon>Arthropoda</taxon>
        <taxon>Chelicerata</taxon>
        <taxon>Arachnida</taxon>
        <taxon>Pseudoscorpiones</taxon>
        <taxon>Cheliferoidea</taxon>
        <taxon>Chernetidae</taxon>
        <taxon>Cordylochernes</taxon>
    </lineage>
</organism>
<keyword evidence="5" id="KW-0325">Glycoprotein</keyword>
<dbReference type="InterPro" id="IPR002557">
    <property type="entry name" value="Chitin-bd_dom"/>
</dbReference>
<sequence>MLRLCPNGLAFSGSGRGMLQHCDYPHRANCPDQEGRVMGQTPAGSDERCPWGYGLFVHKTSCTRYWQCWNGTASLQFCPFSLLYNDDIHACDWPDNVPECQQHPLCRGIPNGRLAIANSCVRYWQCLGGYPQLHRCASGLAFNPESLHCDWDTNVPGWYVVLHILESLVG</sequence>
<evidence type="ECO:0000256" key="1">
    <source>
        <dbReference type="ARBA" id="ARBA00022669"/>
    </source>
</evidence>
<dbReference type="InterPro" id="IPR051940">
    <property type="entry name" value="Chitin_bind-dev_reg"/>
</dbReference>
<keyword evidence="1" id="KW-0147">Chitin-binding</keyword>
<evidence type="ECO:0000313" key="8">
    <source>
        <dbReference type="Proteomes" id="UP001235939"/>
    </source>
</evidence>
<protein>
    <submittedName>
        <fullName evidence="7">Cpap3-d2</fullName>
    </submittedName>
</protein>
<dbReference type="PROSITE" id="PS50940">
    <property type="entry name" value="CHIT_BIND_II"/>
    <property type="match status" value="2"/>
</dbReference>
<feature type="domain" description="Chitin-binding type-2" evidence="6">
    <location>
        <begin position="46"/>
        <end position="102"/>
    </location>
</feature>
<dbReference type="Proteomes" id="UP001235939">
    <property type="component" value="Chromosome 11"/>
</dbReference>
<dbReference type="PANTHER" id="PTHR23301">
    <property type="entry name" value="CHITIN BINDING PERITROPHIN-A"/>
    <property type="match status" value="1"/>
</dbReference>
<keyword evidence="8" id="KW-1185">Reference proteome</keyword>
<keyword evidence="2" id="KW-0732">Signal</keyword>
<reference evidence="7 8" key="1">
    <citation type="submission" date="2022-01" db="EMBL/GenBank/DDBJ databases">
        <title>A chromosomal length assembly of Cordylochernes scorpioides.</title>
        <authorList>
            <person name="Zeh D."/>
            <person name="Zeh J."/>
        </authorList>
    </citation>
    <scope>NUCLEOTIDE SEQUENCE [LARGE SCALE GENOMIC DNA]</scope>
    <source>
        <strain evidence="7">IN4F17</strain>
        <tissue evidence="7">Whole Body</tissue>
    </source>
</reference>
<proteinExistence type="predicted"/>
<keyword evidence="3" id="KW-0677">Repeat</keyword>
<evidence type="ECO:0000256" key="5">
    <source>
        <dbReference type="ARBA" id="ARBA00023180"/>
    </source>
</evidence>
<evidence type="ECO:0000313" key="7">
    <source>
        <dbReference type="EMBL" id="UYV74525.1"/>
    </source>
</evidence>
<evidence type="ECO:0000259" key="6">
    <source>
        <dbReference type="PROSITE" id="PS50940"/>
    </source>
</evidence>